<evidence type="ECO:0008006" key="2">
    <source>
        <dbReference type="Google" id="ProtNLM"/>
    </source>
</evidence>
<dbReference type="EMBL" id="GIBP01000689">
    <property type="protein sequence ID" value="NDV29658.1"/>
    <property type="molecule type" value="Transcribed_RNA"/>
</dbReference>
<evidence type="ECO:0000313" key="1">
    <source>
        <dbReference type="EMBL" id="NDV29658.1"/>
    </source>
</evidence>
<dbReference type="SMART" id="SM01301">
    <property type="entry name" value="PTPlike_phytase"/>
    <property type="match status" value="2"/>
</dbReference>
<protein>
    <recommendedName>
        <fullName evidence="2">Tyrosine specific protein phosphatases domain-containing protein</fullName>
    </recommendedName>
</protein>
<dbReference type="InterPro" id="IPR029021">
    <property type="entry name" value="Prot-tyrosine_phosphatase-like"/>
</dbReference>
<accession>A0A6B2KYI3</accession>
<dbReference type="SUPFAM" id="SSF52799">
    <property type="entry name" value="(Phosphotyrosine protein) phosphatases II"/>
    <property type="match status" value="1"/>
</dbReference>
<proteinExistence type="predicted"/>
<dbReference type="PANTHER" id="PTHR23339">
    <property type="entry name" value="TYROSINE SPECIFIC PROTEIN PHOSPHATASE AND DUAL SPECIFICITY PROTEIN PHOSPHATASE"/>
    <property type="match status" value="1"/>
</dbReference>
<reference evidence="1" key="1">
    <citation type="journal article" date="2020" name="J. Eukaryot. Microbiol.">
        <title>De novo Sequencing, Assembly and Annotation of the Transcriptome for the Free-Living Testate Amoeba Arcella intermedia.</title>
        <authorList>
            <person name="Ribeiro G.M."/>
            <person name="Porfirio-Sousa A.L."/>
            <person name="Maurer-Alcala X.X."/>
            <person name="Katz L.A."/>
            <person name="Lahr D.J.G."/>
        </authorList>
    </citation>
    <scope>NUCLEOTIDE SEQUENCE</scope>
</reference>
<dbReference type="AlphaFoldDB" id="A0A6B2KYI3"/>
<dbReference type="InterPro" id="IPR050561">
    <property type="entry name" value="PTP"/>
</dbReference>
<dbReference type="Gene3D" id="3.90.190.10">
    <property type="entry name" value="Protein tyrosine phosphatase superfamily"/>
    <property type="match status" value="2"/>
</dbReference>
<dbReference type="Pfam" id="PF14566">
    <property type="entry name" value="PTPlike_phytase"/>
    <property type="match status" value="2"/>
</dbReference>
<sequence>MSSWSILKSEIRTERTTILINGQLDERKCFTLENQRYLTLPQPTTEEIIQILQLPQLQYSDPSKKILWVDLRLEPHLFMSGIPYALRDIDTPLEQLNDYTGIELHRLEELEKRLKEDVIEECIFYNGRIVIHCENGKEIVPQYLDVDHRTVKTMIEVFKSLPESIGSKVSFYRVPFSLFALHYSVFDYLKSIFDKNQEEHIIFNSCTGSIRTIVATIIAILIRTAQKRKLLIKDKSPRMTNRGFFTPVKRLVQVLPDALDRKNELDRIINHYEENRVNIRELIYSTYERYLQESDPSKKVVLLDAAKSYLETYCKLILFSSYLWQDSVGNETFEVWVKRRAELKWILSELKENPVQALQSSATIPTVLHDEEPGTVVKMRDGPVLQSSHILKSDHFPGCHKDWLPYFSGAPNFRQVSGFPIFGVGIPTRTGLENVFSLIPQKRVFWIFLREEPVIYVNGLPFVLRDNAHPFRNLEYTGISGENVEDMEQRLVLDALNESKKYNGRLLLHNEQIVDGQFKVTTQWVDVTEETIQTPRQIYLSEAQKSGVTLHFFRVPVTDERVMQNNNFDEVTSIISNALKEYNLEDIAFTFNCQMGQGRTTTGVTVATLLVGQAVPNKILTRSYSKKPLRMSAITHLIETGDAESVDTKAKSLLSGDYSVVLSLKRLLGPSAKGYLDEIIDRCSTVTNLREIVYQTHVRSETAPHLFPVAVNFLERYCYLLLFSQYVMDQYKVEEQQRFCITFDEWFKSRPELRTILSSLAETNKTNFK</sequence>
<organism evidence="1">
    <name type="scientific">Arcella intermedia</name>
    <dbReference type="NCBI Taxonomy" id="1963864"/>
    <lineage>
        <taxon>Eukaryota</taxon>
        <taxon>Amoebozoa</taxon>
        <taxon>Tubulinea</taxon>
        <taxon>Elardia</taxon>
        <taxon>Arcellinida</taxon>
        <taxon>Sphaerothecina</taxon>
        <taxon>Arcellidae</taxon>
        <taxon>Arcella</taxon>
    </lineage>
</organism>
<name>A0A6B2KYI3_9EUKA</name>